<gene>
    <name evidence="2" type="ORF">F8B43_4490</name>
</gene>
<dbReference type="Proteomes" id="UP000469949">
    <property type="component" value="Unassembled WGS sequence"/>
</dbReference>
<reference evidence="2 3" key="1">
    <citation type="submission" date="2019-10" db="EMBL/GenBank/DDBJ databases">
        <title>Draft Genome Sequence of the Caffeine Degrading Methylotroph Methylorubrum populi PINKEL.</title>
        <authorList>
            <person name="Dawson S.C."/>
            <person name="Zhang X."/>
            <person name="Wright M.E."/>
            <person name="Sharma G."/>
            <person name="Langner J.T."/>
            <person name="Ditty J.L."/>
            <person name="Subuyuj G.A."/>
        </authorList>
    </citation>
    <scope>NUCLEOTIDE SEQUENCE [LARGE SCALE GENOMIC DNA]</scope>
    <source>
        <strain evidence="2 3">Pinkel</strain>
    </source>
</reference>
<organism evidence="2 3">
    <name type="scientific">Methylorubrum populi</name>
    <dbReference type="NCBI Taxonomy" id="223967"/>
    <lineage>
        <taxon>Bacteria</taxon>
        <taxon>Pseudomonadati</taxon>
        <taxon>Pseudomonadota</taxon>
        <taxon>Alphaproteobacteria</taxon>
        <taxon>Hyphomicrobiales</taxon>
        <taxon>Methylobacteriaceae</taxon>
        <taxon>Methylorubrum</taxon>
    </lineage>
</organism>
<dbReference type="EMBL" id="WEKV01000018">
    <property type="protein sequence ID" value="KAB7783196.1"/>
    <property type="molecule type" value="Genomic_DNA"/>
</dbReference>
<accession>A0A833J4J9</accession>
<evidence type="ECO:0000256" key="1">
    <source>
        <dbReference type="SAM" id="Phobius"/>
    </source>
</evidence>
<proteinExistence type="predicted"/>
<keyword evidence="1" id="KW-1133">Transmembrane helix</keyword>
<evidence type="ECO:0000313" key="3">
    <source>
        <dbReference type="Proteomes" id="UP000469949"/>
    </source>
</evidence>
<keyword evidence="1" id="KW-0472">Membrane</keyword>
<feature type="transmembrane region" description="Helical" evidence="1">
    <location>
        <begin position="12"/>
        <end position="34"/>
    </location>
</feature>
<sequence>MRRGRPTPMTSILPVIALLFVPVGALALGTWAFGRPRHTS</sequence>
<keyword evidence="1" id="KW-0812">Transmembrane</keyword>
<name>A0A833J4J9_9HYPH</name>
<dbReference type="AlphaFoldDB" id="A0A833J4J9"/>
<comment type="caution">
    <text evidence="2">The sequence shown here is derived from an EMBL/GenBank/DDBJ whole genome shotgun (WGS) entry which is preliminary data.</text>
</comment>
<evidence type="ECO:0000313" key="2">
    <source>
        <dbReference type="EMBL" id="KAB7783196.1"/>
    </source>
</evidence>
<protein>
    <submittedName>
        <fullName evidence="2">Uncharacterized protein</fullName>
    </submittedName>
</protein>